<dbReference type="Pfam" id="PF00486">
    <property type="entry name" value="Trans_reg_C"/>
    <property type="match status" value="1"/>
</dbReference>
<dbReference type="Gene3D" id="3.40.50.2300">
    <property type="match status" value="1"/>
</dbReference>
<dbReference type="SUPFAM" id="SSF52172">
    <property type="entry name" value="CheY-like"/>
    <property type="match status" value="1"/>
</dbReference>
<accession>A0AA41ZI44</accession>
<dbReference type="RefSeq" id="WP_265896363.1">
    <property type="nucleotide sequence ID" value="NZ_JAPIVE010000003.1"/>
</dbReference>
<gene>
    <name evidence="8" type="ORF">OQ287_10170</name>
</gene>
<protein>
    <submittedName>
        <fullName evidence="8">Response regulator transcription factor</fullName>
    </submittedName>
</protein>
<comment type="caution">
    <text evidence="8">The sequence shown here is derived from an EMBL/GenBank/DDBJ whole genome shotgun (WGS) entry which is preliminary data.</text>
</comment>
<keyword evidence="2 5" id="KW-0238">DNA-binding</keyword>
<dbReference type="PROSITE" id="PS50110">
    <property type="entry name" value="RESPONSE_REGULATORY"/>
    <property type="match status" value="1"/>
</dbReference>
<dbReference type="Pfam" id="PF00072">
    <property type="entry name" value="Response_reg"/>
    <property type="match status" value="1"/>
</dbReference>
<dbReference type="PROSITE" id="PS51755">
    <property type="entry name" value="OMPR_PHOB"/>
    <property type="match status" value="1"/>
</dbReference>
<evidence type="ECO:0000256" key="4">
    <source>
        <dbReference type="PROSITE-ProRule" id="PRU00169"/>
    </source>
</evidence>
<evidence type="ECO:0000256" key="2">
    <source>
        <dbReference type="ARBA" id="ARBA00023125"/>
    </source>
</evidence>
<evidence type="ECO:0000256" key="5">
    <source>
        <dbReference type="PROSITE-ProRule" id="PRU01091"/>
    </source>
</evidence>
<evidence type="ECO:0000313" key="9">
    <source>
        <dbReference type="Proteomes" id="UP001165678"/>
    </source>
</evidence>
<organism evidence="8 9">
    <name type="scientific">Larsenimonas rhizosphaerae</name>
    <dbReference type="NCBI Taxonomy" id="2944682"/>
    <lineage>
        <taxon>Bacteria</taxon>
        <taxon>Pseudomonadati</taxon>
        <taxon>Pseudomonadota</taxon>
        <taxon>Gammaproteobacteria</taxon>
        <taxon>Oceanospirillales</taxon>
        <taxon>Halomonadaceae</taxon>
        <taxon>Larsenimonas</taxon>
    </lineage>
</organism>
<dbReference type="AlphaFoldDB" id="A0AA41ZI44"/>
<dbReference type="SMART" id="SM00862">
    <property type="entry name" value="Trans_reg_C"/>
    <property type="match status" value="1"/>
</dbReference>
<evidence type="ECO:0000313" key="8">
    <source>
        <dbReference type="EMBL" id="MCX2524609.1"/>
    </source>
</evidence>
<dbReference type="InterPro" id="IPR039420">
    <property type="entry name" value="WalR-like"/>
</dbReference>
<evidence type="ECO:0000259" key="7">
    <source>
        <dbReference type="PROSITE" id="PS51755"/>
    </source>
</evidence>
<dbReference type="Gene3D" id="6.10.250.690">
    <property type="match status" value="1"/>
</dbReference>
<dbReference type="Proteomes" id="UP001165678">
    <property type="component" value="Unassembled WGS sequence"/>
</dbReference>
<dbReference type="GO" id="GO:0006355">
    <property type="term" value="P:regulation of DNA-templated transcription"/>
    <property type="evidence" value="ECO:0007669"/>
    <property type="project" value="InterPro"/>
</dbReference>
<dbReference type="GO" id="GO:0000976">
    <property type="term" value="F:transcription cis-regulatory region binding"/>
    <property type="evidence" value="ECO:0007669"/>
    <property type="project" value="TreeGrafter"/>
</dbReference>
<keyword evidence="3" id="KW-0804">Transcription</keyword>
<dbReference type="InterPro" id="IPR001789">
    <property type="entry name" value="Sig_transdc_resp-reg_receiver"/>
</dbReference>
<reference evidence="8" key="1">
    <citation type="submission" date="2022-11" db="EMBL/GenBank/DDBJ databases">
        <title>Larsenimonas rhizosphaerae sp. nov., isolated from a tidal mudflat.</title>
        <authorList>
            <person name="Lee S.D."/>
            <person name="Kim I.S."/>
        </authorList>
    </citation>
    <scope>NUCLEOTIDE SEQUENCE</scope>
    <source>
        <strain evidence="8">GH2-1</strain>
    </source>
</reference>
<dbReference type="InterPro" id="IPR016032">
    <property type="entry name" value="Sig_transdc_resp-reg_C-effctor"/>
</dbReference>
<evidence type="ECO:0000256" key="3">
    <source>
        <dbReference type="ARBA" id="ARBA00023163"/>
    </source>
</evidence>
<dbReference type="InterPro" id="IPR011006">
    <property type="entry name" value="CheY-like_superfamily"/>
</dbReference>
<dbReference type="GO" id="GO:0000156">
    <property type="term" value="F:phosphorelay response regulator activity"/>
    <property type="evidence" value="ECO:0007669"/>
    <property type="project" value="TreeGrafter"/>
</dbReference>
<dbReference type="CDD" id="cd00383">
    <property type="entry name" value="trans_reg_C"/>
    <property type="match status" value="1"/>
</dbReference>
<dbReference type="GO" id="GO:0005829">
    <property type="term" value="C:cytosol"/>
    <property type="evidence" value="ECO:0007669"/>
    <property type="project" value="TreeGrafter"/>
</dbReference>
<dbReference type="Gene3D" id="1.10.10.10">
    <property type="entry name" value="Winged helix-like DNA-binding domain superfamily/Winged helix DNA-binding domain"/>
    <property type="match status" value="1"/>
</dbReference>
<proteinExistence type="predicted"/>
<feature type="DNA-binding region" description="OmpR/PhoB-type" evidence="5">
    <location>
        <begin position="126"/>
        <end position="222"/>
    </location>
</feature>
<evidence type="ECO:0000259" key="6">
    <source>
        <dbReference type="PROSITE" id="PS50110"/>
    </source>
</evidence>
<keyword evidence="1" id="KW-0805">Transcription regulation</keyword>
<evidence type="ECO:0000256" key="1">
    <source>
        <dbReference type="ARBA" id="ARBA00023015"/>
    </source>
</evidence>
<feature type="domain" description="OmpR/PhoB-type" evidence="7">
    <location>
        <begin position="126"/>
        <end position="222"/>
    </location>
</feature>
<dbReference type="SMART" id="SM00448">
    <property type="entry name" value="REC"/>
    <property type="match status" value="1"/>
</dbReference>
<dbReference type="SUPFAM" id="SSF46894">
    <property type="entry name" value="C-terminal effector domain of the bipartite response regulators"/>
    <property type="match status" value="1"/>
</dbReference>
<feature type="domain" description="Response regulatory" evidence="6">
    <location>
        <begin position="2"/>
        <end position="119"/>
    </location>
</feature>
<dbReference type="PANTHER" id="PTHR48111">
    <property type="entry name" value="REGULATOR OF RPOS"/>
    <property type="match status" value="1"/>
</dbReference>
<keyword evidence="4" id="KW-0597">Phosphoprotein</keyword>
<keyword evidence="9" id="KW-1185">Reference proteome</keyword>
<feature type="modified residue" description="4-aspartylphosphate" evidence="4">
    <location>
        <position position="54"/>
    </location>
</feature>
<sequence>MPILLVEDDVLLAETLVALLKQAGNAVEHIADGARALDRVSCDPLPDWQLVLLDLNLPGAGGLDILARFRCHNTHTPVIILTARGAIADRVKGLDLGADDYIAKPFALDELEARIRVQLRRHDSRNELYRLGPLAFDGITQQITVEDTPLPLPPRELRLLGCFLRHAGKVVDKATLLKEAFGDDEAIADSALDVYIHRLRRRLPDDIVSLRTVRGLGYILDRA</sequence>
<name>A0AA41ZI44_9GAMM</name>
<dbReference type="InterPro" id="IPR036388">
    <property type="entry name" value="WH-like_DNA-bd_sf"/>
</dbReference>
<dbReference type="GO" id="GO:0032993">
    <property type="term" value="C:protein-DNA complex"/>
    <property type="evidence" value="ECO:0007669"/>
    <property type="project" value="TreeGrafter"/>
</dbReference>
<dbReference type="PANTHER" id="PTHR48111:SF67">
    <property type="entry name" value="TRANSCRIPTIONAL REGULATORY PROTEIN TCTD"/>
    <property type="match status" value="1"/>
</dbReference>
<dbReference type="InterPro" id="IPR001867">
    <property type="entry name" value="OmpR/PhoB-type_DNA-bd"/>
</dbReference>
<dbReference type="EMBL" id="JAPIVE010000003">
    <property type="protein sequence ID" value="MCX2524609.1"/>
    <property type="molecule type" value="Genomic_DNA"/>
</dbReference>